<evidence type="ECO:0000313" key="10">
    <source>
        <dbReference type="Proteomes" id="UP000094112"/>
    </source>
</evidence>
<dbReference type="GeneID" id="30203137"/>
<keyword evidence="6" id="KW-0472">Membrane</keyword>
<keyword evidence="6" id="KW-1133">Transmembrane helix</keyword>
<keyword evidence="6" id="KW-0812">Transmembrane</keyword>
<dbReference type="Proteomes" id="UP000094112">
    <property type="component" value="Unassembled WGS sequence"/>
</dbReference>
<keyword evidence="10" id="KW-1185">Reference proteome</keyword>
<dbReference type="RefSeq" id="XP_019037596.1">
    <property type="nucleotide sequence ID" value="XM_019185891.1"/>
</dbReference>
<dbReference type="GO" id="GO:0004806">
    <property type="term" value="F:triacylglycerol lipase activity"/>
    <property type="evidence" value="ECO:0007669"/>
    <property type="project" value="InterPro"/>
</dbReference>
<evidence type="ECO:0000256" key="5">
    <source>
        <dbReference type="PROSITE-ProRule" id="PRU01161"/>
    </source>
</evidence>
<keyword evidence="4 5" id="KW-0443">Lipid metabolism</keyword>
<evidence type="ECO:0000259" key="8">
    <source>
        <dbReference type="PROSITE" id="PS51635"/>
    </source>
</evidence>
<dbReference type="InterPro" id="IPR002641">
    <property type="entry name" value="PNPLA_dom"/>
</dbReference>
<dbReference type="EC" id="3.1.1.-" evidence="6"/>
<dbReference type="PANTHER" id="PTHR14226:SF66">
    <property type="entry name" value="TRIACYLGLYCEROL LIPASE PTL2"/>
    <property type="match status" value="1"/>
</dbReference>
<protein>
    <recommendedName>
        <fullName evidence="6">Patatin-like phospholipase domain-containing protein</fullName>
        <ecNumber evidence="6">3.1.1.-</ecNumber>
    </recommendedName>
</protein>
<dbReference type="Pfam" id="PF11815">
    <property type="entry name" value="DUF3336"/>
    <property type="match status" value="1"/>
</dbReference>
<comment type="subcellular location">
    <subcellularLocation>
        <location evidence="6">Membrane</location>
        <topology evidence="6">Single-pass membrane protein</topology>
    </subcellularLocation>
</comment>
<dbReference type="SUPFAM" id="SSF52151">
    <property type="entry name" value="FabD/lysophospholipase-like"/>
    <property type="match status" value="1"/>
</dbReference>
<evidence type="ECO:0000256" key="6">
    <source>
        <dbReference type="RuleBase" id="RU362055"/>
    </source>
</evidence>
<feature type="active site" description="Proton acceptor" evidence="5">
    <location>
        <position position="416"/>
    </location>
</feature>
<evidence type="ECO:0000256" key="1">
    <source>
        <dbReference type="ARBA" id="ARBA00006104"/>
    </source>
</evidence>
<feature type="compositionally biased region" description="Acidic residues" evidence="7">
    <location>
        <begin position="633"/>
        <end position="668"/>
    </location>
</feature>
<dbReference type="GO" id="GO:0016020">
    <property type="term" value="C:membrane"/>
    <property type="evidence" value="ECO:0007669"/>
    <property type="project" value="UniProtKB-SubCell"/>
</dbReference>
<reference evidence="9 10" key="1">
    <citation type="journal article" date="2016" name="Proc. Natl. Acad. Sci. U.S.A.">
        <title>Comparative genomics of biotechnologically important yeasts.</title>
        <authorList>
            <person name="Riley R."/>
            <person name="Haridas S."/>
            <person name="Wolfe K.H."/>
            <person name="Lopes M.R."/>
            <person name="Hittinger C.T."/>
            <person name="Goeker M."/>
            <person name="Salamov A.A."/>
            <person name="Wisecaver J.H."/>
            <person name="Long T.M."/>
            <person name="Calvey C.H."/>
            <person name="Aerts A.L."/>
            <person name="Barry K.W."/>
            <person name="Choi C."/>
            <person name="Clum A."/>
            <person name="Coughlan A.Y."/>
            <person name="Deshpande S."/>
            <person name="Douglass A.P."/>
            <person name="Hanson S.J."/>
            <person name="Klenk H.-P."/>
            <person name="LaButti K.M."/>
            <person name="Lapidus A."/>
            <person name="Lindquist E.A."/>
            <person name="Lipzen A.M."/>
            <person name="Meier-Kolthoff J.P."/>
            <person name="Ohm R.A."/>
            <person name="Otillar R.P."/>
            <person name="Pangilinan J.L."/>
            <person name="Peng Y."/>
            <person name="Rokas A."/>
            <person name="Rosa C.A."/>
            <person name="Scheuner C."/>
            <person name="Sibirny A.A."/>
            <person name="Slot J.C."/>
            <person name="Stielow J.B."/>
            <person name="Sun H."/>
            <person name="Kurtzman C.P."/>
            <person name="Blackwell M."/>
            <person name="Grigoriev I.V."/>
            <person name="Jeffries T.W."/>
        </authorList>
    </citation>
    <scope>NUCLEOTIDE SEQUENCE [LARGE SCALE GENOMIC DNA]</scope>
    <source>
        <strain evidence="10">ATCC 58044 / CBS 1984 / NCYC 433 / NRRL Y-366-8</strain>
    </source>
</reference>
<dbReference type="STRING" id="683960.A0A1E3NYY9"/>
<dbReference type="Pfam" id="PF01734">
    <property type="entry name" value="Patatin"/>
    <property type="match status" value="1"/>
</dbReference>
<evidence type="ECO:0000256" key="3">
    <source>
        <dbReference type="ARBA" id="ARBA00022963"/>
    </source>
</evidence>
<evidence type="ECO:0000256" key="2">
    <source>
        <dbReference type="ARBA" id="ARBA00022801"/>
    </source>
</evidence>
<feature type="region of interest" description="Disordered" evidence="7">
    <location>
        <begin position="633"/>
        <end position="690"/>
    </location>
</feature>
<organism evidence="9 10">
    <name type="scientific">Wickerhamomyces anomalus (strain ATCC 58044 / CBS 1984 / NCYC 433 / NRRL Y-366-8)</name>
    <name type="common">Yeast</name>
    <name type="synonym">Hansenula anomala</name>
    <dbReference type="NCBI Taxonomy" id="683960"/>
    <lineage>
        <taxon>Eukaryota</taxon>
        <taxon>Fungi</taxon>
        <taxon>Dikarya</taxon>
        <taxon>Ascomycota</taxon>
        <taxon>Saccharomycotina</taxon>
        <taxon>Saccharomycetes</taxon>
        <taxon>Phaffomycetales</taxon>
        <taxon>Wickerhamomycetaceae</taxon>
        <taxon>Wickerhamomyces</taxon>
    </lineage>
</organism>
<evidence type="ECO:0000256" key="4">
    <source>
        <dbReference type="ARBA" id="ARBA00023098"/>
    </source>
</evidence>
<evidence type="ECO:0000256" key="7">
    <source>
        <dbReference type="SAM" id="MobiDB-lite"/>
    </source>
</evidence>
<comment type="caution">
    <text evidence="5">Lacks conserved residue(s) required for the propagation of feature annotation.</text>
</comment>
<feature type="compositionally biased region" description="Basic and acidic residues" evidence="7">
    <location>
        <begin position="672"/>
        <end position="682"/>
    </location>
</feature>
<dbReference type="EMBL" id="KV454212">
    <property type="protein sequence ID" value="ODQ58389.1"/>
    <property type="molecule type" value="Genomic_DNA"/>
</dbReference>
<dbReference type="InterPro" id="IPR021771">
    <property type="entry name" value="Triacylglycerol_lipase_N"/>
</dbReference>
<sequence length="690" mass="79749">MNINYIDEDREYFQSEITSKNDWTPIYTKLSSKKSSKKKKKHSTHKKTDDFFQSYSYRILRYPILGFILLWCSFLVIVYFFIRLYIALYEYFFTWTGQRRRLRLALRKSKDYAEWVSNAIKLDKFLKLDKWKTHPNFYYYDYKTLKITVKKLKALRTENSKEELALFLQGCIKANFAGTENPILYSQTYYGTKEIVEEYNTEVVKALEYIIEDDQISPLLKKDLFKSLNKNFGKTALCLSGGACFAYNHFGVIKALLESDLLPKIVSGTSGGGIVAALATTRTNEELEEVLVPELAQKITACNEPFSVYVKRWWKTGARFDAVDWARKAAWMTRGSMTFKEAYERTGKILNISTVPADPHSPVILCNHITSPNCVIWSAVLASSAVPGILNPVVLMMKDPKTKKVVPFSFGTKYKDGSLRTDIPVEALNTYFNVKFSVVSQVNPHISLFFFAPKGSVGRPVSRKKTGLRGGFIGAGLENFIKLENKKWLKFIKSLDLLPHLMDQDWSNVWLQRFSGTVTLWPKIKLKDFYFILSDPTEERLAEMIRNGELSTYPKLHFIKHRLNIERTIEKGLKKYKKQVRQLQKSQLGQEDAAKVEKLFSSESDIDDAGNTHGNYDLHSGINGLNYQVRFEQDEDDDEGSYNEEEDPDYVEEDEEEDEEDEDGEFDTDASQNKDDSFEGLRNRRKSTFW</sequence>
<comment type="similarity">
    <text evidence="1 6">Belongs to the PLPL family.</text>
</comment>
<dbReference type="InterPro" id="IPR016035">
    <property type="entry name" value="Acyl_Trfase/lysoPLipase"/>
</dbReference>
<dbReference type="Gene3D" id="3.40.1090.10">
    <property type="entry name" value="Cytosolic phospholipase A2 catalytic domain"/>
    <property type="match status" value="2"/>
</dbReference>
<dbReference type="GO" id="GO:0016042">
    <property type="term" value="P:lipid catabolic process"/>
    <property type="evidence" value="ECO:0007669"/>
    <property type="project" value="UniProtKB-UniRule"/>
</dbReference>
<evidence type="ECO:0000313" key="9">
    <source>
        <dbReference type="EMBL" id="ODQ58389.1"/>
    </source>
</evidence>
<dbReference type="AlphaFoldDB" id="A0A1E3NYY9"/>
<dbReference type="GO" id="GO:0006641">
    <property type="term" value="P:triglyceride metabolic process"/>
    <property type="evidence" value="ECO:0007669"/>
    <property type="project" value="UniProtKB-ARBA"/>
</dbReference>
<dbReference type="PROSITE" id="PS51635">
    <property type="entry name" value="PNPLA"/>
    <property type="match status" value="1"/>
</dbReference>
<comment type="function">
    <text evidence="6">Lipid hydrolase.</text>
</comment>
<dbReference type="PANTHER" id="PTHR14226">
    <property type="entry name" value="NEUROPATHY TARGET ESTERASE/SWISS CHEESE D.MELANOGASTER"/>
    <property type="match status" value="1"/>
</dbReference>
<feature type="short sequence motif" description="GXSXG" evidence="5">
    <location>
        <begin position="268"/>
        <end position="272"/>
    </location>
</feature>
<keyword evidence="2 5" id="KW-0378">Hydrolase</keyword>
<name>A0A1E3NYY9_WICAA</name>
<feature type="transmembrane region" description="Helical" evidence="6">
    <location>
        <begin position="62"/>
        <end position="82"/>
    </location>
</feature>
<dbReference type="CDD" id="cd07232">
    <property type="entry name" value="Pat_PLPL"/>
    <property type="match status" value="1"/>
</dbReference>
<proteinExistence type="inferred from homology"/>
<feature type="domain" description="PNPLA" evidence="8">
    <location>
        <begin position="237"/>
        <end position="429"/>
    </location>
</feature>
<dbReference type="InterPro" id="IPR050301">
    <property type="entry name" value="NTE"/>
</dbReference>
<dbReference type="OrthoDB" id="15478at2759"/>
<gene>
    <name evidence="9" type="ORF">WICANDRAFT_85437</name>
</gene>
<feature type="active site" description="Nucleophile" evidence="5">
    <location>
        <position position="270"/>
    </location>
</feature>
<accession>A0A1E3NYY9</accession>
<keyword evidence="3 5" id="KW-0442">Lipid degradation</keyword>